<dbReference type="GO" id="GO:0004487">
    <property type="term" value="F:methylenetetrahydrofolate dehydrogenase (NAD+) activity"/>
    <property type="evidence" value="ECO:0007669"/>
    <property type="project" value="TreeGrafter"/>
</dbReference>
<keyword evidence="17" id="KW-1185">Reference proteome</keyword>
<reference evidence="16 17" key="1">
    <citation type="journal article" date="2019" name="PLoS ONE">
        <title>Genomic analyses reveal an absence of contemporary introgressive admixture between fin whales and blue whales, despite known hybrids.</title>
        <authorList>
            <person name="Westbury M.V."/>
            <person name="Petersen B."/>
            <person name="Lorenzen E.D."/>
        </authorList>
    </citation>
    <scope>NUCLEOTIDE SEQUENCE [LARGE SCALE GENOMIC DNA]</scope>
    <source>
        <strain evidence="16">FinWhale-01</strain>
    </source>
</reference>
<evidence type="ECO:0000256" key="5">
    <source>
        <dbReference type="ARBA" id="ARBA00022989"/>
    </source>
</evidence>
<keyword evidence="7 14" id="KW-0472">Membrane</keyword>
<dbReference type="PRINTS" id="PR00085">
    <property type="entry name" value="THFDHDRGNASE"/>
</dbReference>
<organism evidence="16 17">
    <name type="scientific">Balaenoptera physalus</name>
    <name type="common">Fin whale</name>
    <name type="synonym">Balaena physalus</name>
    <dbReference type="NCBI Taxonomy" id="9770"/>
    <lineage>
        <taxon>Eukaryota</taxon>
        <taxon>Metazoa</taxon>
        <taxon>Chordata</taxon>
        <taxon>Craniata</taxon>
        <taxon>Vertebrata</taxon>
        <taxon>Euteleostomi</taxon>
        <taxon>Mammalia</taxon>
        <taxon>Eutheria</taxon>
        <taxon>Laurasiatheria</taxon>
        <taxon>Artiodactyla</taxon>
        <taxon>Whippomorpha</taxon>
        <taxon>Cetacea</taxon>
        <taxon>Mysticeti</taxon>
        <taxon>Balaenopteridae</taxon>
        <taxon>Balaenoptera</taxon>
    </lineage>
</organism>
<dbReference type="GO" id="GO:0005739">
    <property type="term" value="C:mitochondrion"/>
    <property type="evidence" value="ECO:0007669"/>
    <property type="project" value="TreeGrafter"/>
</dbReference>
<dbReference type="PROSITE" id="PS00022">
    <property type="entry name" value="EGF_1"/>
    <property type="match status" value="1"/>
</dbReference>
<evidence type="ECO:0000256" key="12">
    <source>
        <dbReference type="ARBA" id="ARBA00078961"/>
    </source>
</evidence>
<keyword evidence="6" id="KW-0339">Growth factor</keyword>
<dbReference type="Proteomes" id="UP000437017">
    <property type="component" value="Unassembled WGS sequence"/>
</dbReference>
<dbReference type="InterPro" id="IPR036291">
    <property type="entry name" value="NAD(P)-bd_dom_sf"/>
</dbReference>
<evidence type="ECO:0000313" key="16">
    <source>
        <dbReference type="EMBL" id="KAB0388697.1"/>
    </source>
</evidence>
<proteinExistence type="predicted"/>
<dbReference type="GO" id="GO:0005576">
    <property type="term" value="C:extracellular region"/>
    <property type="evidence" value="ECO:0007669"/>
    <property type="project" value="UniProtKB-ARBA"/>
</dbReference>
<dbReference type="FunFam" id="2.10.25.10:FF:000427">
    <property type="entry name" value="epigen isoform X1"/>
    <property type="match status" value="1"/>
</dbReference>
<dbReference type="GO" id="GO:0004488">
    <property type="term" value="F:methylenetetrahydrofolate dehydrogenase (NADP+) activity"/>
    <property type="evidence" value="ECO:0007669"/>
    <property type="project" value="InterPro"/>
</dbReference>
<dbReference type="Gene3D" id="3.40.50.720">
    <property type="entry name" value="NAD(P)-binding Rossmann-like Domain"/>
    <property type="match status" value="1"/>
</dbReference>
<keyword evidence="4" id="KW-0732">Signal</keyword>
<evidence type="ECO:0000256" key="9">
    <source>
        <dbReference type="ARBA" id="ARBA00023180"/>
    </source>
</evidence>
<name>A0A643BL48_BALPH</name>
<comment type="caution">
    <text evidence="13">Lacks conserved residue(s) required for the propagation of feature annotation.</text>
</comment>
<evidence type="ECO:0000256" key="1">
    <source>
        <dbReference type="ARBA" id="ARBA00004479"/>
    </source>
</evidence>
<evidence type="ECO:0000259" key="15">
    <source>
        <dbReference type="PROSITE" id="PS50026"/>
    </source>
</evidence>
<keyword evidence="5 14" id="KW-1133">Transmembrane helix</keyword>
<comment type="subcellular location">
    <subcellularLocation>
        <location evidence="1">Membrane</location>
        <topology evidence="1">Single-pass type I membrane protein</topology>
    </subcellularLocation>
</comment>
<evidence type="ECO:0000256" key="7">
    <source>
        <dbReference type="ARBA" id="ARBA00023136"/>
    </source>
</evidence>
<dbReference type="Gene3D" id="2.10.25.10">
    <property type="entry name" value="Laminin"/>
    <property type="match status" value="1"/>
</dbReference>
<dbReference type="PANTHER" id="PTHR48099">
    <property type="entry name" value="C-1-TETRAHYDROFOLATE SYNTHASE, CYTOPLASMIC-RELATED"/>
    <property type="match status" value="1"/>
</dbReference>
<evidence type="ECO:0000256" key="2">
    <source>
        <dbReference type="ARBA" id="ARBA00022536"/>
    </source>
</evidence>
<accession>A0A643BL48</accession>
<dbReference type="OrthoDB" id="5126881at2759"/>
<dbReference type="InterPro" id="IPR020631">
    <property type="entry name" value="THF_DH/CycHdrlase_NAD-bd_dom"/>
</dbReference>
<dbReference type="GO" id="GO:0008083">
    <property type="term" value="F:growth factor activity"/>
    <property type="evidence" value="ECO:0007669"/>
    <property type="project" value="UniProtKB-KW"/>
</dbReference>
<evidence type="ECO:0000256" key="13">
    <source>
        <dbReference type="PROSITE-ProRule" id="PRU00076"/>
    </source>
</evidence>
<evidence type="ECO:0000256" key="14">
    <source>
        <dbReference type="SAM" id="Phobius"/>
    </source>
</evidence>
<sequence length="314" mass="34951">HVDERTVCNGIAPEKDVDGFHIINIGRLCLDQHSLIPATASAVWEIIQRTGIETFGKNVVVVGRSKNAGMPIAMLLHTDGEHERPGGDATVTIAHRYTPKEQLKIHTLLADVIVVAAGIPKLITSDMVKEGAAVIDVGINYVHDPMTGKTKLVGDVDFEASDKYLPFNYLNMPPPFNLRHYKKKRIAEGLPDERIEDVKIGDFPIESVTGYTEGPIALRLSHPCLEDHNSYCINGVCAFHHELEKAICRCFTGYTGERCEHLTLTSYAVDSYEKYIAIGIGVGLLLSGFLVIFYCYLRKREKSRNNVIYIKEKV</sequence>
<dbReference type="InterPro" id="IPR000672">
    <property type="entry name" value="THF_DH/CycHdrlase"/>
</dbReference>
<dbReference type="Pfam" id="PF02882">
    <property type="entry name" value="THF_DHG_CYH_C"/>
    <property type="match status" value="1"/>
</dbReference>
<evidence type="ECO:0000256" key="8">
    <source>
        <dbReference type="ARBA" id="ARBA00023157"/>
    </source>
</evidence>
<evidence type="ECO:0000256" key="4">
    <source>
        <dbReference type="ARBA" id="ARBA00022729"/>
    </source>
</evidence>
<feature type="domain" description="EGF-like" evidence="15">
    <location>
        <begin position="220"/>
        <end position="260"/>
    </location>
</feature>
<keyword evidence="8 13" id="KW-1015">Disulfide bond</keyword>
<keyword evidence="3 14" id="KW-0812">Transmembrane</keyword>
<keyword evidence="9" id="KW-0325">Glycoprotein</keyword>
<dbReference type="SUPFAM" id="SSF51735">
    <property type="entry name" value="NAD(P)-binding Rossmann-fold domains"/>
    <property type="match status" value="1"/>
</dbReference>
<dbReference type="CDD" id="cd01080">
    <property type="entry name" value="NAD_bind_m-THF_DH_Cyclohyd"/>
    <property type="match status" value="1"/>
</dbReference>
<dbReference type="CDD" id="cd00054">
    <property type="entry name" value="EGF_CA"/>
    <property type="match status" value="1"/>
</dbReference>
<keyword evidence="2 13" id="KW-0245">EGF-like domain</keyword>
<evidence type="ECO:0000256" key="10">
    <source>
        <dbReference type="ARBA" id="ARBA00053770"/>
    </source>
</evidence>
<dbReference type="InterPro" id="IPR000742">
    <property type="entry name" value="EGF"/>
</dbReference>
<dbReference type="AlphaFoldDB" id="A0A643BL48"/>
<evidence type="ECO:0000313" key="17">
    <source>
        <dbReference type="Proteomes" id="UP000437017"/>
    </source>
</evidence>
<dbReference type="PANTHER" id="PTHR48099:SF7">
    <property type="entry name" value="BIFUNCTIONAL METHYLENETETRAHYDROFOLATE DEHYDROGENASE_CYCLOHYDROLASE 2, MITOCHONDRIAL"/>
    <property type="match status" value="1"/>
</dbReference>
<feature type="non-terminal residue" evidence="16">
    <location>
        <position position="1"/>
    </location>
</feature>
<feature type="transmembrane region" description="Helical" evidence="14">
    <location>
        <begin position="275"/>
        <end position="297"/>
    </location>
</feature>
<protein>
    <recommendedName>
        <fullName evidence="11">Epigen</fullName>
    </recommendedName>
    <alternativeName>
        <fullName evidence="12">Epithelial mitogen</fullName>
    </alternativeName>
</protein>
<dbReference type="PROSITE" id="PS50026">
    <property type="entry name" value="EGF_3"/>
    <property type="match status" value="1"/>
</dbReference>
<gene>
    <name evidence="16" type="ORF">E2I00_004142</name>
</gene>
<dbReference type="GO" id="GO:0043410">
    <property type="term" value="P:positive regulation of MAPK cascade"/>
    <property type="evidence" value="ECO:0007669"/>
    <property type="project" value="UniProtKB-ARBA"/>
</dbReference>
<evidence type="ECO:0000256" key="6">
    <source>
        <dbReference type="ARBA" id="ARBA00023030"/>
    </source>
</evidence>
<dbReference type="GO" id="GO:0008284">
    <property type="term" value="P:positive regulation of cell population proliferation"/>
    <property type="evidence" value="ECO:0007669"/>
    <property type="project" value="UniProtKB-ARBA"/>
</dbReference>
<dbReference type="SUPFAM" id="SSF57196">
    <property type="entry name" value="EGF/Laminin"/>
    <property type="match status" value="1"/>
</dbReference>
<evidence type="ECO:0000256" key="11">
    <source>
        <dbReference type="ARBA" id="ARBA00067750"/>
    </source>
</evidence>
<evidence type="ECO:0000256" key="3">
    <source>
        <dbReference type="ARBA" id="ARBA00022692"/>
    </source>
</evidence>
<dbReference type="GO" id="GO:0004477">
    <property type="term" value="F:methenyltetrahydrofolate cyclohydrolase activity"/>
    <property type="evidence" value="ECO:0007669"/>
    <property type="project" value="TreeGrafter"/>
</dbReference>
<dbReference type="GO" id="GO:0035999">
    <property type="term" value="P:tetrahydrofolate interconversion"/>
    <property type="evidence" value="ECO:0007669"/>
    <property type="project" value="TreeGrafter"/>
</dbReference>
<dbReference type="FunFam" id="3.40.50.720:FF:000070">
    <property type="entry name" value="probable bifunctional methylenetetrahydrofolate dehydrogenase/cyclohydrolase 2"/>
    <property type="match status" value="1"/>
</dbReference>
<comment type="function">
    <text evidence="10">Promotes the growth of epithelial cells. May stimulate the phosphorylation of EGFR and mitogen-activated protein kinases.</text>
</comment>
<dbReference type="GO" id="GO:0016020">
    <property type="term" value="C:membrane"/>
    <property type="evidence" value="ECO:0007669"/>
    <property type="project" value="UniProtKB-SubCell"/>
</dbReference>
<dbReference type="PROSITE" id="PS01186">
    <property type="entry name" value="EGF_2"/>
    <property type="match status" value="1"/>
</dbReference>
<comment type="caution">
    <text evidence="16">The sequence shown here is derived from an EMBL/GenBank/DDBJ whole genome shotgun (WGS) entry which is preliminary data.</text>
</comment>
<feature type="disulfide bond" evidence="13">
    <location>
        <begin position="250"/>
        <end position="259"/>
    </location>
</feature>
<dbReference type="EMBL" id="SGJD01013120">
    <property type="protein sequence ID" value="KAB0388697.1"/>
    <property type="molecule type" value="Genomic_DNA"/>
</dbReference>
<dbReference type="GO" id="GO:0007173">
    <property type="term" value="P:epidermal growth factor receptor signaling pathway"/>
    <property type="evidence" value="ECO:0007669"/>
    <property type="project" value="UniProtKB-ARBA"/>
</dbReference>